<dbReference type="PRINTS" id="PR00080">
    <property type="entry name" value="SDRFAMILY"/>
</dbReference>
<dbReference type="SUPFAM" id="SSF51735">
    <property type="entry name" value="NAD(P)-binding Rossmann-fold domains"/>
    <property type="match status" value="1"/>
</dbReference>
<dbReference type="InterPro" id="IPR002347">
    <property type="entry name" value="SDR_fam"/>
</dbReference>
<feature type="domain" description="Ketoreductase" evidence="4">
    <location>
        <begin position="6"/>
        <end position="176"/>
    </location>
</feature>
<comment type="caution">
    <text evidence="5">The sequence shown here is derived from an EMBL/GenBank/DDBJ whole genome shotgun (WGS) entry which is preliminary data.</text>
</comment>
<dbReference type="PANTHER" id="PTHR42760">
    <property type="entry name" value="SHORT-CHAIN DEHYDROGENASES/REDUCTASES FAMILY MEMBER"/>
    <property type="match status" value="1"/>
</dbReference>
<dbReference type="SMART" id="SM00822">
    <property type="entry name" value="PKS_KR"/>
    <property type="match status" value="1"/>
</dbReference>
<organism evidence="5 6">
    <name type="scientific">Mesobacillus campisalis</name>
    <dbReference type="NCBI Taxonomy" id="1408103"/>
    <lineage>
        <taxon>Bacteria</taxon>
        <taxon>Bacillati</taxon>
        <taxon>Bacillota</taxon>
        <taxon>Bacilli</taxon>
        <taxon>Bacillales</taxon>
        <taxon>Bacillaceae</taxon>
        <taxon>Mesobacillus</taxon>
    </lineage>
</organism>
<dbReference type="EMBL" id="LAYY01000004">
    <property type="protein sequence ID" value="KKK39179.1"/>
    <property type="molecule type" value="Genomic_DNA"/>
</dbReference>
<comment type="similarity">
    <text evidence="1 3">Belongs to the short-chain dehydrogenases/reductases (SDR) family.</text>
</comment>
<proteinExistence type="inferred from homology"/>
<dbReference type="GO" id="GO:0030497">
    <property type="term" value="P:fatty acid elongation"/>
    <property type="evidence" value="ECO:0007669"/>
    <property type="project" value="TreeGrafter"/>
</dbReference>
<keyword evidence="2" id="KW-0560">Oxidoreductase</keyword>
<dbReference type="FunFam" id="3.40.50.720:FF:000173">
    <property type="entry name" value="3-oxoacyl-[acyl-carrier protein] reductase"/>
    <property type="match status" value="1"/>
</dbReference>
<dbReference type="PANTHER" id="PTHR42760:SF40">
    <property type="entry name" value="3-OXOACYL-[ACYL-CARRIER-PROTEIN] REDUCTASE, CHLOROPLASTIC"/>
    <property type="match status" value="1"/>
</dbReference>
<name>A0A0M2SX83_9BACI</name>
<dbReference type="GO" id="GO:0016616">
    <property type="term" value="F:oxidoreductase activity, acting on the CH-OH group of donors, NAD or NADP as acceptor"/>
    <property type="evidence" value="ECO:0007669"/>
    <property type="project" value="UniProtKB-ARBA"/>
</dbReference>
<evidence type="ECO:0000256" key="3">
    <source>
        <dbReference type="RuleBase" id="RU000363"/>
    </source>
</evidence>
<evidence type="ECO:0000256" key="2">
    <source>
        <dbReference type="ARBA" id="ARBA00023002"/>
    </source>
</evidence>
<evidence type="ECO:0000313" key="5">
    <source>
        <dbReference type="EMBL" id="KKK39179.1"/>
    </source>
</evidence>
<dbReference type="OrthoDB" id="9803333at2"/>
<dbReference type="Gene3D" id="3.40.50.720">
    <property type="entry name" value="NAD(P)-binding Rossmann-like Domain"/>
    <property type="match status" value="1"/>
</dbReference>
<sequence length="245" mass="26847">MKLHNKVILITGGSRGLGKAMALGCAAESGEVIITGRSSVPPVWVNDYEHISYFQQDVGSMESTKKVIERVIAQYGQMDVLVNNAGVNRDHLFKNMSLEDWNEVIHTNLTGPFICSKAVLPYFTEQGYGKIINISSAAATRVNIGQANYCSAKAGIEMLTKVLAIELPRLGNITVNCIQPGVFEEGMGEELMSREKVWEKYKPRFASGRPGYGEELASSLVFLASDESNYINGHVLEVNGGLLWV</sequence>
<evidence type="ECO:0000256" key="1">
    <source>
        <dbReference type="ARBA" id="ARBA00006484"/>
    </source>
</evidence>
<dbReference type="PRINTS" id="PR00081">
    <property type="entry name" value="GDHRDH"/>
</dbReference>
<reference evidence="5 6" key="1">
    <citation type="submission" date="2015-04" db="EMBL/GenBank/DDBJ databases">
        <title>Taxonomic description and genome sequence of Bacillus campisalis sp. nov., a novel member of the genus Bacillus isolated from solar saltern.</title>
        <authorList>
            <person name="Mathan Kumar R."/>
            <person name="Kaur G."/>
            <person name="Kumar A."/>
            <person name="Singh N.K."/>
            <person name="Kaur N."/>
            <person name="Kumar N."/>
            <person name="Mayilraj S."/>
        </authorList>
    </citation>
    <scope>NUCLEOTIDE SEQUENCE [LARGE SCALE GENOMIC DNA]</scope>
    <source>
        <strain evidence="5 6">SA2-6</strain>
    </source>
</reference>
<dbReference type="Pfam" id="PF00106">
    <property type="entry name" value="adh_short"/>
    <property type="match status" value="1"/>
</dbReference>
<dbReference type="InterPro" id="IPR057326">
    <property type="entry name" value="KR_dom"/>
</dbReference>
<accession>A0A0M2SX83</accession>
<protein>
    <recommendedName>
        <fullName evidence="4">Ketoreductase domain-containing protein</fullName>
    </recommendedName>
</protein>
<dbReference type="RefSeq" id="WP_046522670.1">
    <property type="nucleotide sequence ID" value="NZ_LAYY01000004.1"/>
</dbReference>
<dbReference type="PATRIC" id="fig|1408103.3.peg.1181"/>
<dbReference type="InterPro" id="IPR036291">
    <property type="entry name" value="NAD(P)-bd_dom_sf"/>
</dbReference>
<gene>
    <name evidence="5" type="ORF">WQ57_05265</name>
</gene>
<evidence type="ECO:0000259" key="4">
    <source>
        <dbReference type="SMART" id="SM00822"/>
    </source>
</evidence>
<dbReference type="Proteomes" id="UP000034166">
    <property type="component" value="Unassembled WGS sequence"/>
</dbReference>
<dbReference type="AlphaFoldDB" id="A0A0M2SX83"/>
<dbReference type="PROSITE" id="PS00061">
    <property type="entry name" value="ADH_SHORT"/>
    <property type="match status" value="1"/>
</dbReference>
<evidence type="ECO:0000313" key="6">
    <source>
        <dbReference type="Proteomes" id="UP000034166"/>
    </source>
</evidence>
<dbReference type="InterPro" id="IPR020904">
    <property type="entry name" value="Sc_DH/Rdtase_CS"/>
</dbReference>
<keyword evidence="6" id="KW-1185">Reference proteome</keyword>